<sequence>MQNAHPYRPTGVGGSLNAHWRLVNVRPYSLVRLKHTINPMFPAGTIVALSDRIEVRQAPPTPTKYEGQGKPNPDANASVKIYLWRQKTTFTTALSRDGGNSLSIPHKYLVDPTTGRTGPRGGWKNEAQV</sequence>
<feature type="compositionally biased region" description="Polar residues" evidence="1">
    <location>
        <begin position="94"/>
        <end position="103"/>
    </location>
</feature>
<feature type="region of interest" description="Disordered" evidence="1">
    <location>
        <begin position="94"/>
        <end position="129"/>
    </location>
</feature>
<dbReference type="EMBL" id="LR726813">
    <property type="protein sequence ID" value="VWO98226.1"/>
    <property type="molecule type" value="Genomic_DNA"/>
</dbReference>
<name>A0A5K1JZQ5_9APHY</name>
<protein>
    <submittedName>
        <fullName evidence="2">DDE-1 domain-containing protein</fullName>
    </submittedName>
</protein>
<gene>
    <name evidence="2" type="primary">I1S9A1</name>
</gene>
<accession>A0A5K1JZQ5</accession>
<evidence type="ECO:0000256" key="1">
    <source>
        <dbReference type="SAM" id="MobiDB-lite"/>
    </source>
</evidence>
<reference evidence="2" key="1">
    <citation type="submission" date="2019-10" db="EMBL/GenBank/DDBJ databases">
        <authorList>
            <person name="Nor Muhammad N."/>
        </authorList>
    </citation>
    <scope>NUCLEOTIDE SEQUENCE</scope>
</reference>
<dbReference type="AlphaFoldDB" id="A0A5K1JZQ5"/>
<evidence type="ECO:0000313" key="2">
    <source>
        <dbReference type="EMBL" id="VWO98226.1"/>
    </source>
</evidence>
<proteinExistence type="predicted"/>
<organism evidence="2">
    <name type="scientific">Ganoderma boninense</name>
    <dbReference type="NCBI Taxonomy" id="34458"/>
    <lineage>
        <taxon>Eukaryota</taxon>
        <taxon>Fungi</taxon>
        <taxon>Dikarya</taxon>
        <taxon>Basidiomycota</taxon>
        <taxon>Agaricomycotina</taxon>
        <taxon>Agaricomycetes</taxon>
        <taxon>Polyporales</taxon>
        <taxon>Polyporaceae</taxon>
        <taxon>Ganoderma</taxon>
    </lineage>
</organism>